<evidence type="ECO:0000256" key="1">
    <source>
        <dbReference type="SAM" id="MobiDB-lite"/>
    </source>
</evidence>
<dbReference type="Proteomes" id="UP000664859">
    <property type="component" value="Unassembled WGS sequence"/>
</dbReference>
<protein>
    <submittedName>
        <fullName evidence="2">Uncharacterized protein</fullName>
    </submittedName>
</protein>
<name>A0A835Z4P2_9STRA</name>
<organism evidence="2 3">
    <name type="scientific">Tribonema minus</name>
    <dbReference type="NCBI Taxonomy" id="303371"/>
    <lineage>
        <taxon>Eukaryota</taxon>
        <taxon>Sar</taxon>
        <taxon>Stramenopiles</taxon>
        <taxon>Ochrophyta</taxon>
        <taxon>PX clade</taxon>
        <taxon>Xanthophyceae</taxon>
        <taxon>Tribonematales</taxon>
        <taxon>Tribonemataceae</taxon>
        <taxon>Tribonema</taxon>
    </lineage>
</organism>
<gene>
    <name evidence="2" type="ORF">JKP88DRAFT_353885</name>
</gene>
<evidence type="ECO:0000313" key="2">
    <source>
        <dbReference type="EMBL" id="KAG5186751.1"/>
    </source>
</evidence>
<comment type="caution">
    <text evidence="2">The sequence shown here is derived from an EMBL/GenBank/DDBJ whole genome shotgun (WGS) entry which is preliminary data.</text>
</comment>
<feature type="region of interest" description="Disordered" evidence="1">
    <location>
        <begin position="574"/>
        <end position="596"/>
    </location>
</feature>
<dbReference type="AlphaFoldDB" id="A0A835Z4P2"/>
<proteinExistence type="predicted"/>
<evidence type="ECO:0000313" key="3">
    <source>
        <dbReference type="Proteomes" id="UP000664859"/>
    </source>
</evidence>
<sequence length="596" mass="64811">MLLGRAYCGNRVVRRLAPPLQRSWRHCKACFSTSLNVESGRAWAGGAATELPIGIVPVETSKGDNESAAVHAVMQKVGVVGYGDPWVGRPKEDIEGLKTAITHDGCSSTELCVDEGMCVNAITRGGCSLIELGAGEGMYVNVDKGSHAYSWEMGVVADLVVQERVKSWEMGVVVDLVVQERVKREDLVLMSSVASDGLPLEDALAATRVEAQLASLLALHGLERLDVLCVEVPQQYKAEGGKASEGEHAQPVTPFADMAAMIAQQLSAFRDRCYSELRKASLRERAAELMGTALMRELYQTGRVGAVGFWWRAANPHTRFSAPPAEGHDSYEARMRDCVLGDIIACRDASMPAGTPLIVQYPVGVGSEYSWAYRGRRVLHADRAKTGRPFTFIDSAVSASQAPRLEALSELRETFNQAMHLERIFKDTMVSWAHILAHTQHRLEGYDEWVKVRVLKLEPGLEQAVEALLQNKQTREWATAYRHYMRLLLSQFTAMLEFNKAHLLGTMAQAMDAAAPSLSVLPPSAISARCVSAALSMGVDAVLSDVYVSQGDAATAPLVRVPPDEVVMLMQTTALPPSQATPDPEPPAAATSSEQQ</sequence>
<reference evidence="2" key="1">
    <citation type="submission" date="2021-02" db="EMBL/GenBank/DDBJ databases">
        <title>First Annotated Genome of the Yellow-green Alga Tribonema minus.</title>
        <authorList>
            <person name="Mahan K.M."/>
        </authorList>
    </citation>
    <scope>NUCLEOTIDE SEQUENCE</scope>
    <source>
        <strain evidence="2">UTEX B ZZ1240</strain>
    </source>
</reference>
<keyword evidence="3" id="KW-1185">Reference proteome</keyword>
<accession>A0A835Z4P2</accession>
<dbReference type="EMBL" id="JAFCMP010000104">
    <property type="protein sequence ID" value="KAG5186751.1"/>
    <property type="molecule type" value="Genomic_DNA"/>
</dbReference>
<dbReference type="OrthoDB" id="191320at2759"/>